<proteinExistence type="predicted"/>
<organism evidence="1 2">
    <name type="scientific">Bacillus cereus</name>
    <dbReference type="NCBI Taxonomy" id="1396"/>
    <lineage>
        <taxon>Bacteria</taxon>
        <taxon>Bacillati</taxon>
        <taxon>Bacillota</taxon>
        <taxon>Bacilli</taxon>
        <taxon>Bacillales</taxon>
        <taxon>Bacillaceae</taxon>
        <taxon>Bacillus</taxon>
        <taxon>Bacillus cereus group</taxon>
    </lineage>
</organism>
<dbReference type="EMBL" id="NUIL01000015">
    <property type="protein sequence ID" value="PGO29230.1"/>
    <property type="molecule type" value="Genomic_DNA"/>
</dbReference>
<dbReference type="RefSeq" id="WP_097883529.1">
    <property type="nucleotide sequence ID" value="NZ_NUIL01000015.1"/>
</dbReference>
<evidence type="ECO:0000313" key="2">
    <source>
        <dbReference type="Proteomes" id="UP000223777"/>
    </source>
</evidence>
<evidence type="ECO:0000313" key="1">
    <source>
        <dbReference type="EMBL" id="PGO29230.1"/>
    </source>
</evidence>
<sequence length="203" mass="23954">MTMTMKKQLRETLRKAEIKRVAERISKKELCDAYGINYNFYMNCISDRNAPSKKMADDLLDYLNTPTQVAYNKVFEARKAESDFHDSLEIEVDDINGMFPTLKEKGMFKLSEDEENMLIKYLDAKETWNRKFSGMFKVEEENIAELIATAKEKLMAVTAVEEDGDEEESDNIRREIYELEGSLRDLRRRRDVNRKEYIEEKTK</sequence>
<name>A0A2B9PQZ1_BACCE</name>
<dbReference type="AlphaFoldDB" id="A0A2B9PQZ1"/>
<comment type="caution">
    <text evidence="1">The sequence shown here is derived from an EMBL/GenBank/DDBJ whole genome shotgun (WGS) entry which is preliminary data.</text>
</comment>
<protein>
    <submittedName>
        <fullName evidence="1">Uncharacterized protein</fullName>
    </submittedName>
</protein>
<accession>A0A2B9PQZ1</accession>
<gene>
    <name evidence="1" type="ORF">CN984_12460</name>
</gene>
<reference evidence="1 2" key="1">
    <citation type="submission" date="2017-09" db="EMBL/GenBank/DDBJ databases">
        <title>Large-scale bioinformatics analysis of Bacillus genomes uncovers conserved roles of natural products in bacterial physiology.</title>
        <authorList>
            <consortium name="Agbiome Team Llc"/>
            <person name="Bleich R.M."/>
            <person name="Grubbs K.J."/>
            <person name="Santa Maria K.C."/>
            <person name="Allen S.E."/>
            <person name="Farag S."/>
            <person name="Shank E.A."/>
            <person name="Bowers A."/>
        </authorList>
    </citation>
    <scope>NUCLEOTIDE SEQUENCE [LARGE SCALE GENOMIC DNA]</scope>
    <source>
        <strain evidence="1 2">AFS050027</strain>
    </source>
</reference>
<dbReference type="Proteomes" id="UP000223777">
    <property type="component" value="Unassembled WGS sequence"/>
</dbReference>